<dbReference type="Proteomes" id="UP000029548">
    <property type="component" value="Unassembled WGS sequence"/>
</dbReference>
<feature type="binding site" evidence="12">
    <location>
        <position position="148"/>
    </location>
    <ligand>
        <name>5-methyltetrahydropteroyltri-L-glutamate</name>
        <dbReference type="ChEBI" id="CHEBI:58207"/>
    </ligand>
</feature>
<comment type="similarity">
    <text evidence="3">Belongs to the vitamin-B12 independent methionine synthase family.</text>
</comment>
<evidence type="ECO:0000256" key="15">
    <source>
        <dbReference type="SAM" id="MobiDB-lite"/>
    </source>
</evidence>
<evidence type="ECO:0000256" key="11">
    <source>
        <dbReference type="ARBA" id="ARBA00023167"/>
    </source>
</evidence>
<comment type="pathway">
    <text evidence="2">Amino-acid biosynthesis; L-methionine biosynthesis via de novo pathway; L-methionine from L-homocysteine (MetE route): step 1/1.</text>
</comment>
<dbReference type="Pfam" id="PF01717">
    <property type="entry name" value="Meth_synt_2"/>
    <property type="match status" value="1"/>
</dbReference>
<reference evidence="18 19" key="1">
    <citation type="submission" date="2014-07" db="EMBL/GenBank/DDBJ databases">
        <authorList>
            <person name="McCorrison J."/>
            <person name="Sanka R."/>
            <person name="Torralba M."/>
            <person name="Gillis M."/>
            <person name="Haft D.H."/>
            <person name="Methe B."/>
            <person name="Sutton G."/>
            <person name="Nelson K.E."/>
        </authorList>
    </citation>
    <scope>NUCLEOTIDE SEQUENCE [LARGE SCALE GENOMIC DNA]</scope>
    <source>
        <strain evidence="18 19">DNF00450</strain>
    </source>
</reference>
<dbReference type="CDD" id="cd03311">
    <property type="entry name" value="CIMS_C_terminal_like"/>
    <property type="match status" value="1"/>
</dbReference>
<evidence type="ECO:0000256" key="14">
    <source>
        <dbReference type="PIRSR" id="PIRSR000382-3"/>
    </source>
</evidence>
<evidence type="ECO:0000256" key="5">
    <source>
        <dbReference type="ARBA" id="ARBA00022603"/>
    </source>
</evidence>
<feature type="region of interest" description="Disordered" evidence="15">
    <location>
        <begin position="415"/>
        <end position="484"/>
    </location>
</feature>
<organism evidence="18 19">
    <name type="scientific">Corynebacterium freneyi DNF00450</name>
    <dbReference type="NCBI Taxonomy" id="1287475"/>
    <lineage>
        <taxon>Bacteria</taxon>
        <taxon>Bacillati</taxon>
        <taxon>Actinomycetota</taxon>
        <taxon>Actinomycetes</taxon>
        <taxon>Mycobacteriales</taxon>
        <taxon>Corynebacteriaceae</taxon>
        <taxon>Corynebacterium</taxon>
    </lineage>
</organism>
<keyword evidence="8 13" id="KW-0479">Metal-binding</keyword>
<keyword evidence="11" id="KW-0486">Methionine biosynthesis</keyword>
<dbReference type="Gene3D" id="3.20.20.210">
    <property type="match status" value="2"/>
</dbReference>
<feature type="compositionally biased region" description="Low complexity" evidence="15">
    <location>
        <begin position="415"/>
        <end position="441"/>
    </location>
</feature>
<keyword evidence="10 13" id="KW-0862">Zinc</keyword>
<feature type="binding site" evidence="12">
    <location>
        <position position="533"/>
    </location>
    <ligand>
        <name>L-methionine</name>
        <dbReference type="ChEBI" id="CHEBI:57844"/>
    </ligand>
</feature>
<dbReference type="PIRSF" id="PIRSF000382">
    <property type="entry name" value="MeTrfase_B12_ind"/>
    <property type="match status" value="1"/>
</dbReference>
<evidence type="ECO:0000259" key="16">
    <source>
        <dbReference type="Pfam" id="PF01717"/>
    </source>
</evidence>
<evidence type="ECO:0000256" key="13">
    <source>
        <dbReference type="PIRSR" id="PIRSR000382-2"/>
    </source>
</evidence>
<dbReference type="RefSeq" id="WP_035122743.1">
    <property type="nucleotide sequence ID" value="NZ_JRNE01000059.1"/>
</dbReference>
<dbReference type="GO" id="GO:0032259">
    <property type="term" value="P:methylation"/>
    <property type="evidence" value="ECO:0007669"/>
    <property type="project" value="UniProtKB-KW"/>
</dbReference>
<feature type="binding site" evidence="13">
    <location>
        <position position="692"/>
    </location>
    <ligand>
        <name>Zn(2+)</name>
        <dbReference type="ChEBI" id="CHEBI:29105"/>
        <label>1</label>
        <note>catalytic</note>
    </ligand>
</feature>
<evidence type="ECO:0000259" key="17">
    <source>
        <dbReference type="Pfam" id="PF08267"/>
    </source>
</evidence>
<evidence type="ECO:0000256" key="12">
    <source>
        <dbReference type="PIRSR" id="PIRSR000382-1"/>
    </source>
</evidence>
<gene>
    <name evidence="18" type="ORF">HMPREF1650_09080</name>
</gene>
<evidence type="ECO:0000256" key="8">
    <source>
        <dbReference type="ARBA" id="ARBA00022723"/>
    </source>
</evidence>
<keyword evidence="9" id="KW-0677">Repeat</keyword>
<dbReference type="UniPathway" id="UPA00051">
    <property type="reaction ID" value="UER00082"/>
</dbReference>
<keyword evidence="5" id="KW-0489">Methyltransferase</keyword>
<evidence type="ECO:0000256" key="9">
    <source>
        <dbReference type="ARBA" id="ARBA00022737"/>
    </source>
</evidence>
<name>A0A095Y0W4_9CORY</name>
<comment type="caution">
    <text evidence="18">The sequence shown here is derived from an EMBL/GenBank/DDBJ whole genome shotgun (WGS) entry which is preliminary data.</text>
</comment>
<feature type="binding site" evidence="12">
    <location>
        <position position="648"/>
    </location>
    <ligand>
        <name>L-methionine</name>
        <dbReference type="ChEBI" id="CHEBI:57844"/>
    </ligand>
</feature>
<feature type="binding site" evidence="13">
    <location>
        <position position="705"/>
    </location>
    <ligand>
        <name>Zn(2+)</name>
        <dbReference type="ChEBI" id="CHEBI:29105"/>
        <label>1</label>
        <note>catalytic</note>
    </ligand>
</feature>
<dbReference type="InterPro" id="IPR038071">
    <property type="entry name" value="UROD/MetE-like_sf"/>
</dbReference>
<dbReference type="NCBIfam" id="NF003556">
    <property type="entry name" value="PRK05222.1"/>
    <property type="match status" value="1"/>
</dbReference>
<evidence type="ECO:0000256" key="7">
    <source>
        <dbReference type="ARBA" id="ARBA00022679"/>
    </source>
</evidence>
<feature type="binding site" evidence="12">
    <location>
        <position position="31"/>
    </location>
    <ligand>
        <name>5-methyltetrahydropteroyltri-L-glutamate</name>
        <dbReference type="ChEBI" id="CHEBI:58207"/>
    </ligand>
</feature>
<feature type="domain" description="Cobalamin-independent methionine synthase MetE C-terminal/archaeal" evidence="16">
    <location>
        <begin position="475"/>
        <end position="797"/>
    </location>
</feature>
<feature type="binding site" evidence="13">
    <location>
        <position position="775"/>
    </location>
    <ligand>
        <name>Zn(2+)</name>
        <dbReference type="ChEBI" id="CHEBI:29105"/>
        <label>1</label>
        <note>catalytic</note>
    </ligand>
</feature>
<evidence type="ECO:0000313" key="18">
    <source>
        <dbReference type="EMBL" id="KGF16095.1"/>
    </source>
</evidence>
<feature type="binding site" evidence="12">
    <location>
        <begin position="480"/>
        <end position="482"/>
    </location>
    <ligand>
        <name>L-homocysteine</name>
        <dbReference type="ChEBI" id="CHEBI:58199"/>
    </ligand>
</feature>
<dbReference type="InterPro" id="IPR006276">
    <property type="entry name" value="Cobalamin-indep_Met_synthase"/>
</dbReference>
<feature type="binding site" evidence="12">
    <location>
        <position position="610"/>
    </location>
    <ligand>
        <name>5-methyltetrahydropteroyltri-L-glutamate</name>
        <dbReference type="ChEBI" id="CHEBI:58207"/>
    </ligand>
</feature>
<dbReference type="SUPFAM" id="SSF51726">
    <property type="entry name" value="UROD/MetE-like"/>
    <property type="match status" value="2"/>
</dbReference>
<dbReference type="InterPro" id="IPR013215">
    <property type="entry name" value="Cbl-indep_Met_Synth_N"/>
</dbReference>
<accession>A0A095Y0W4</accession>
<protein>
    <recommendedName>
        <fullName evidence="4">5-methyltetrahydropteroyltriglutamate--homocysteine S-methyltransferase</fullName>
        <ecNumber evidence="4">2.1.1.14</ecNumber>
    </recommendedName>
</protein>
<keyword evidence="7" id="KW-0808">Transferase</keyword>
<dbReference type="GO" id="GO:0003871">
    <property type="term" value="F:5-methyltetrahydropteroyltriglutamate-homocysteine S-methyltransferase activity"/>
    <property type="evidence" value="ECO:0007669"/>
    <property type="project" value="UniProtKB-EC"/>
</dbReference>
<dbReference type="EMBL" id="JRNE01000059">
    <property type="protein sequence ID" value="KGF16095.1"/>
    <property type="molecule type" value="Genomic_DNA"/>
</dbReference>
<evidence type="ECO:0000256" key="6">
    <source>
        <dbReference type="ARBA" id="ARBA00022605"/>
    </source>
</evidence>
<evidence type="ECO:0000256" key="3">
    <source>
        <dbReference type="ARBA" id="ARBA00009553"/>
    </source>
</evidence>
<feature type="binding site" evidence="12">
    <location>
        <begin position="564"/>
        <end position="565"/>
    </location>
    <ligand>
        <name>5-methyltetrahydropteroyltri-L-glutamate</name>
        <dbReference type="ChEBI" id="CHEBI:58207"/>
    </ligand>
</feature>
<dbReference type="GO" id="GO:0009086">
    <property type="term" value="P:methionine biosynthetic process"/>
    <property type="evidence" value="ECO:0007669"/>
    <property type="project" value="UniProtKB-KW"/>
</dbReference>
<evidence type="ECO:0000256" key="4">
    <source>
        <dbReference type="ARBA" id="ARBA00012034"/>
    </source>
</evidence>
<dbReference type="eggNOG" id="COG0620">
    <property type="taxonomic scope" value="Bacteria"/>
</dbReference>
<dbReference type="Pfam" id="PF08267">
    <property type="entry name" value="Meth_synt_1"/>
    <property type="match status" value="1"/>
</dbReference>
<evidence type="ECO:0000256" key="10">
    <source>
        <dbReference type="ARBA" id="ARBA00022833"/>
    </source>
</evidence>
<evidence type="ECO:0000256" key="2">
    <source>
        <dbReference type="ARBA" id="ARBA00004681"/>
    </source>
</evidence>
<dbReference type="PANTHER" id="PTHR30519">
    <property type="entry name" value="5-METHYLTETRAHYDROPTEROYLTRIGLUTAMATE--HOMOCYSTEINE METHYLTRANSFERASE"/>
    <property type="match status" value="1"/>
</dbReference>
<dbReference type="AlphaFoldDB" id="A0A095Y0W4"/>
<dbReference type="InterPro" id="IPR002629">
    <property type="entry name" value="Met_Synth_C/arc"/>
</dbReference>
<feature type="compositionally biased region" description="Basic and acidic residues" evidence="15">
    <location>
        <begin position="442"/>
        <end position="471"/>
    </location>
</feature>
<feature type="binding site" evidence="13">
    <location>
        <position position="714"/>
    </location>
    <ligand>
        <name>Zn(2+)</name>
        <dbReference type="ChEBI" id="CHEBI:29105"/>
        <label>1</label>
        <note>catalytic</note>
    </ligand>
</feature>
<feature type="binding site" evidence="13">
    <location>
        <position position="690"/>
    </location>
    <ligand>
        <name>Zn(2+)</name>
        <dbReference type="ChEBI" id="CHEBI:29105"/>
        <label>1</label>
        <note>catalytic</note>
    </ligand>
</feature>
<dbReference type="GO" id="GO:0008270">
    <property type="term" value="F:zinc ion binding"/>
    <property type="evidence" value="ECO:0007669"/>
    <property type="project" value="InterPro"/>
</dbReference>
<proteinExistence type="inferred from homology"/>
<dbReference type="EC" id="2.1.1.14" evidence="4"/>
<comment type="function">
    <text evidence="1">Catalyzes the transfer of a methyl group from 5-methyltetrahydrofolate to homocysteine resulting in methionine formation.</text>
</comment>
<evidence type="ECO:0000313" key="19">
    <source>
        <dbReference type="Proteomes" id="UP000029548"/>
    </source>
</evidence>
<feature type="domain" description="Cobalamin-independent methionine synthase MetE N-terminal" evidence="17">
    <location>
        <begin position="17"/>
        <end position="344"/>
    </location>
</feature>
<feature type="binding site" evidence="12">
    <location>
        <position position="648"/>
    </location>
    <ligand>
        <name>L-homocysteine</name>
        <dbReference type="ChEBI" id="CHEBI:58199"/>
    </ligand>
</feature>
<sequence>MTARATRTGQRPPFTATVPGFPRIGAHRELKKAVEAYWRDPALASELADTAATLIDRRLTRATATGLDSVPVGTFSHYDQMLDVAAMVGALPARVDDIADHEPGSGPDPERDPSADDLLPTWLNRYFAAARGAEGIAPLEMTKWFDTNYHHLVPELDPARPFAADPSFLVAQLRRARRHHVPARAVLIGPVTFLALSKMADGTVGAPLDRLPELVDAYRDIVDAVADEGVEWIQFDEPALNTGHLPTGRDGEVSEQWRRLVAHAHVRGVRVLAQTYFTDAQRTVDLLSGTGVDAVGVDYVAGAAPDLSALPTSTLVVAGVVDGRNVWRTDCARALGTLAEVAQSHPVAVSTSCSLLHVPHSLAAEPSLADEPELRARLAFGEEKIIEVVSLARALHHPNCERLRRNGILADAETAANDEQAEQAEQTGLAAQPDPDGPAAAVEHEVPRRKGGVHDRAPFPERREAQRRRLDLPPLPTSTIGSFPQTPEVRAARAAFARGESSAQAYEAAMVREILHVICEQEKLGLDVLVHGEPERNDMVQYFAEQLDGFHCTSNAWVQSYGTRCVRPPILHGDVSRPEPMTVRWFRAAQDMTERPVKGMLTGPVTMLAWSFVRDDQPLADTAHEVALAIRAECEDLEAAGARVIQVDEAALRELLPLRPEDRAAYAEWSVEAFRTATGGLADHVQLHTHMCYSDFESILDLIRDMDADVTTIEAARAGFELVDAIAASDFDLPVGPGVWDIHSPRVPGVDEVTARIDHASRTLGPDRVWVVPDCGLKTRGWSETRASLDALVKAARKVRASL</sequence>
<comment type="cofactor">
    <cofactor evidence="13">
        <name>Zn(2+)</name>
        <dbReference type="ChEBI" id="CHEBI:29105"/>
    </cofactor>
    <text evidence="13">Binds 2 Zn(2+) ions per subunit.</text>
</comment>
<feature type="active site" description="Proton donor" evidence="14">
    <location>
        <position position="743"/>
    </location>
</feature>
<evidence type="ECO:0000256" key="1">
    <source>
        <dbReference type="ARBA" id="ARBA00002777"/>
    </source>
</evidence>
<keyword evidence="6" id="KW-0028">Amino-acid biosynthesis</keyword>
<feature type="binding site" evidence="12">
    <location>
        <begin position="480"/>
        <end position="482"/>
    </location>
    <ligand>
        <name>L-methionine</name>
        <dbReference type="ChEBI" id="CHEBI:57844"/>
    </ligand>
</feature>